<keyword evidence="2 5" id="KW-0489">Methyltransferase</keyword>
<feature type="domain" description="RNA 2-O ribose methyltransferase substrate binding" evidence="4">
    <location>
        <begin position="5"/>
        <end position="80"/>
    </location>
</feature>
<dbReference type="SUPFAM" id="SSF55315">
    <property type="entry name" value="L30e-like"/>
    <property type="match status" value="1"/>
</dbReference>
<dbReference type="Gene3D" id="3.40.1280.10">
    <property type="match status" value="1"/>
</dbReference>
<dbReference type="Proteomes" id="UP000005522">
    <property type="component" value="Chromosome"/>
</dbReference>
<dbReference type="GO" id="GO:0003723">
    <property type="term" value="F:RNA binding"/>
    <property type="evidence" value="ECO:0007669"/>
    <property type="project" value="InterPro"/>
</dbReference>
<dbReference type="SUPFAM" id="SSF75217">
    <property type="entry name" value="alpha/beta knot"/>
    <property type="match status" value="1"/>
</dbReference>
<dbReference type="InterPro" id="IPR004441">
    <property type="entry name" value="rRNA_MeTrfase_TrmH"/>
</dbReference>
<dbReference type="PANTHER" id="PTHR46429">
    <property type="entry name" value="23S RRNA (GUANOSINE-2'-O-)-METHYLTRANSFERASE RLMB"/>
    <property type="match status" value="1"/>
</dbReference>
<dbReference type="InterPro" id="IPR013123">
    <property type="entry name" value="SpoU_subst-bd"/>
</dbReference>
<dbReference type="InterPro" id="IPR029026">
    <property type="entry name" value="tRNA_m1G_MTases_N"/>
</dbReference>
<dbReference type="PANTHER" id="PTHR46429:SF1">
    <property type="entry name" value="23S RRNA (GUANOSINE-2'-O-)-METHYLTRANSFERASE RLMB"/>
    <property type="match status" value="1"/>
</dbReference>
<dbReference type="Pfam" id="PF00588">
    <property type="entry name" value="SpoU_methylase"/>
    <property type="match status" value="1"/>
</dbReference>
<dbReference type="GO" id="GO:0008173">
    <property type="term" value="F:RNA methyltransferase activity"/>
    <property type="evidence" value="ECO:0007669"/>
    <property type="project" value="InterPro"/>
</dbReference>
<dbReference type="CDD" id="cd18103">
    <property type="entry name" value="SpoU-like_RlmB"/>
    <property type="match status" value="1"/>
</dbReference>
<dbReference type="InterPro" id="IPR029064">
    <property type="entry name" value="Ribosomal_eL30-like_sf"/>
</dbReference>
<reference evidence="5 6" key="1">
    <citation type="journal article" date="2009" name="J. Bacteriol.">
        <title>Draft genome sequence of the extremely acidophilic bacterium Acidithiobacillus caldus ATCC 51756 reveals metabolic versatility in the genus Acidithiobacillus.</title>
        <authorList>
            <person name="Valdes J."/>
            <person name="Quatrini R."/>
            <person name="Hallberg K."/>
            <person name="Dopson M."/>
            <person name="Valenzuela P.D."/>
            <person name="Holmes D.S."/>
        </authorList>
    </citation>
    <scope>NUCLEOTIDE SEQUENCE [LARGE SCALE GENOMIC DNA]</scope>
    <source>
        <strain evidence="6">ATCC 51756 / DSM 8584 / KU</strain>
    </source>
</reference>
<dbReference type="KEGG" id="acz:Acaty_c1941"/>
<sequence length="250" mass="26841">MAEDWAIGVHAVAAAIDAGEVEQLWVAREREEDRRIREVVAAAELHGIRPRWAATAEINRLGGGPQHQGLVARLLARPAPTLAQVLEDIPAPGLLLILDGILDPHNLGACLRSAEAAGANAVVLPKDHACPVNATVRKAAAGAASRLPIVVVTNLVRSMVGLQEYGYWIAGLAGEASQDLYEADLRGPLALVLGSEEKGLRRLVREHCDFLWHIPMCGAVESLNVSVAGALALFEARRQRRTQAKPDELR</sequence>
<dbReference type="GO" id="GO:0032259">
    <property type="term" value="P:methylation"/>
    <property type="evidence" value="ECO:0007669"/>
    <property type="project" value="UniProtKB-KW"/>
</dbReference>
<dbReference type="EMBL" id="CP005986">
    <property type="protein sequence ID" value="AIA55799.1"/>
    <property type="molecule type" value="Genomic_DNA"/>
</dbReference>
<dbReference type="GO" id="GO:0006396">
    <property type="term" value="P:RNA processing"/>
    <property type="evidence" value="ECO:0007669"/>
    <property type="project" value="InterPro"/>
</dbReference>
<evidence type="ECO:0000259" key="4">
    <source>
        <dbReference type="SMART" id="SM00967"/>
    </source>
</evidence>
<dbReference type="Pfam" id="PF08032">
    <property type="entry name" value="SpoU_sub_bind"/>
    <property type="match status" value="1"/>
</dbReference>
<dbReference type="GO" id="GO:0005829">
    <property type="term" value="C:cytosol"/>
    <property type="evidence" value="ECO:0007669"/>
    <property type="project" value="TreeGrafter"/>
</dbReference>
<dbReference type="AlphaFoldDB" id="A0A059ZSJ7"/>
<dbReference type="InterPro" id="IPR001537">
    <property type="entry name" value="SpoU_MeTrfase"/>
</dbReference>
<accession>A0A059ZSJ7</accession>
<protein>
    <submittedName>
        <fullName evidence="5">23S rRNA (Guanosine-2'-O-)-methyltransferase rlmB</fullName>
        <ecNumber evidence="5">2.1.1.-</ecNumber>
    </submittedName>
</protein>
<dbReference type="RefSeq" id="WP_004873095.1">
    <property type="nucleotide sequence ID" value="NZ_CP005986.1"/>
</dbReference>
<dbReference type="Gene3D" id="3.30.1330.30">
    <property type="match status" value="1"/>
</dbReference>
<dbReference type="SMART" id="SM00967">
    <property type="entry name" value="SpoU_sub_bind"/>
    <property type="match status" value="1"/>
</dbReference>
<dbReference type="InterPro" id="IPR029028">
    <property type="entry name" value="Alpha/beta_knot_MTases"/>
</dbReference>
<keyword evidence="3 5" id="KW-0808">Transferase</keyword>
<evidence type="ECO:0000256" key="3">
    <source>
        <dbReference type="ARBA" id="ARBA00022679"/>
    </source>
</evidence>
<proteinExistence type="inferred from homology"/>
<dbReference type="EC" id="2.1.1.-" evidence="5"/>
<evidence type="ECO:0000256" key="1">
    <source>
        <dbReference type="ARBA" id="ARBA00007228"/>
    </source>
</evidence>
<dbReference type="GeneID" id="92931883"/>
<dbReference type="FunFam" id="3.40.1280.10:FF:000008">
    <property type="entry name" value="Group 3 RNA methyltransferase TrmH"/>
    <property type="match status" value="1"/>
</dbReference>
<evidence type="ECO:0000313" key="5">
    <source>
        <dbReference type="EMBL" id="AIA55799.1"/>
    </source>
</evidence>
<gene>
    <name evidence="5" type="ORF">Acaty_c1941</name>
</gene>
<comment type="similarity">
    <text evidence="1">Belongs to the class IV-like SAM-binding methyltransferase superfamily. RNA methyltransferase TrmH family.</text>
</comment>
<dbReference type="eggNOG" id="COG0566">
    <property type="taxonomic scope" value="Bacteria"/>
</dbReference>
<dbReference type="NCBIfam" id="TIGR00186">
    <property type="entry name" value="rRNA_methyl_3"/>
    <property type="match status" value="1"/>
</dbReference>
<evidence type="ECO:0000313" key="6">
    <source>
        <dbReference type="Proteomes" id="UP000005522"/>
    </source>
</evidence>
<evidence type="ECO:0000256" key="2">
    <source>
        <dbReference type="ARBA" id="ARBA00022603"/>
    </source>
</evidence>
<organism evidence="5 6">
    <name type="scientific">Acidithiobacillus caldus (strain ATCC 51756 / DSM 8584 / KU)</name>
    <dbReference type="NCBI Taxonomy" id="637389"/>
    <lineage>
        <taxon>Bacteria</taxon>
        <taxon>Pseudomonadati</taxon>
        <taxon>Pseudomonadota</taxon>
        <taxon>Acidithiobacillia</taxon>
        <taxon>Acidithiobacillales</taxon>
        <taxon>Acidithiobacillaceae</taxon>
        <taxon>Acidithiobacillus</taxon>
    </lineage>
</organism>
<name>A0A059ZSJ7_ACICK</name>
<dbReference type="HOGENOM" id="CLU_021322_0_1_6"/>